<dbReference type="Gene3D" id="3.90.70.80">
    <property type="match status" value="1"/>
</dbReference>
<dbReference type="CDD" id="cd22758">
    <property type="entry name" value="OTU_232R-like"/>
    <property type="match status" value="1"/>
</dbReference>
<dbReference type="Gene3D" id="3.30.420.10">
    <property type="entry name" value="Ribonuclease H-like superfamily/Ribonuclease H"/>
    <property type="match status" value="1"/>
</dbReference>
<evidence type="ECO:0000259" key="3">
    <source>
        <dbReference type="PROSITE" id="PS50994"/>
    </source>
</evidence>
<dbReference type="Pfam" id="PF02338">
    <property type="entry name" value="OTU"/>
    <property type="match status" value="1"/>
</dbReference>
<dbReference type="Pfam" id="PF00665">
    <property type="entry name" value="rve"/>
    <property type="match status" value="1"/>
</dbReference>
<sequence length="785" mass="91206">MNLLSRREVIRVKERNSLEKRLYKKISHFNFGKQLIIDPYLGKQTNRITTDGKIVLPWEELDKFFTLSKADGARKLYHQIKEHYFGIGEPMIQRYISNNDMQRQKRPLFSNKAPLIPVDAKQPMERHQVDLVHMRKLIVEKDDVSYKYILSTMDVFTRFVWLRPLSDKARKKVAAKLREIYAEFGNPKILQSDQGSEFKVQVTIRRARENRKISWDLERQNCFDLINSKFRGICDWVTNLPNLQSIYNNAVHSSLGISPYECLLGIKPNSVTQKCNFTNTNLEDIPIEFANEESNMTFKPSEDCAERMRHIEKVRSQAFNISKKASANMQKNGLAKYPPSEYNIGDEELNDIITESRVMSTSYKEAMHDKMIGLQQNAAKEDLHVDRDIPSDGNCMFHALSLQLSRVDVQIFYTRLRHMIVDFLRNNPVLDFSDGTVDFRDFTIDVDWNGYLERMVRDGEWGDNTVLIAAACLFRIPILILSSLPNSQPIRIIPRDVALEQTLYLGHIAEFHYLSLIPDQAQSIGEHVDCAAHNILCEVCGILDCNTCNSLNNTNEILCHRCGTIHIENQCLLNSSEDIKQNDRNKDHDKFDVDLDSNTTLDSMLEENLDPDDDNEISVGKPHKGPNDSTDTLHENDILLSNDQNFELINKWLQHKLLEFEDQPFGKGILLSKDERSMVFYHFLKLHGFVLPFKHEIDGEFILVNHPFMDLYDDFRSYMAFIFSGLYVVYLTNDVRRWASLFNHTCMSNIYSNCIITLNEDSNYDLVQFLLRIRNPDQEEDYNSD</sequence>
<dbReference type="Proteomes" id="UP000507470">
    <property type="component" value="Unassembled WGS sequence"/>
</dbReference>
<dbReference type="PANTHER" id="PTHR12419:SF11">
    <property type="entry name" value="OTU DOMAIN-CONTAINING PROTEIN DDB_G0284757"/>
    <property type="match status" value="1"/>
</dbReference>
<dbReference type="AlphaFoldDB" id="A0A6J8CCN0"/>
<dbReference type="EMBL" id="CACVKT020005265">
    <property type="protein sequence ID" value="CAC5394213.1"/>
    <property type="molecule type" value="Genomic_DNA"/>
</dbReference>
<dbReference type="SUPFAM" id="SSF53098">
    <property type="entry name" value="Ribonuclease H-like"/>
    <property type="match status" value="1"/>
</dbReference>
<proteinExistence type="predicted"/>
<gene>
    <name evidence="4" type="ORF">MCOR_28983</name>
</gene>
<dbReference type="InterPro" id="IPR003323">
    <property type="entry name" value="OTU_dom"/>
</dbReference>
<dbReference type="InterPro" id="IPR050704">
    <property type="entry name" value="Peptidase_C85-like"/>
</dbReference>
<evidence type="ECO:0000313" key="5">
    <source>
        <dbReference type="Proteomes" id="UP000507470"/>
    </source>
</evidence>
<feature type="compositionally biased region" description="Acidic residues" evidence="1">
    <location>
        <begin position="604"/>
        <end position="616"/>
    </location>
</feature>
<dbReference type="GO" id="GO:0016579">
    <property type="term" value="P:protein deubiquitination"/>
    <property type="evidence" value="ECO:0007669"/>
    <property type="project" value="TreeGrafter"/>
</dbReference>
<feature type="domain" description="OTU" evidence="2">
    <location>
        <begin position="384"/>
        <end position="519"/>
    </location>
</feature>
<organism evidence="4 5">
    <name type="scientific">Mytilus coruscus</name>
    <name type="common">Sea mussel</name>
    <dbReference type="NCBI Taxonomy" id="42192"/>
    <lineage>
        <taxon>Eukaryota</taxon>
        <taxon>Metazoa</taxon>
        <taxon>Spiralia</taxon>
        <taxon>Lophotrochozoa</taxon>
        <taxon>Mollusca</taxon>
        <taxon>Bivalvia</taxon>
        <taxon>Autobranchia</taxon>
        <taxon>Pteriomorphia</taxon>
        <taxon>Mytilida</taxon>
        <taxon>Mytiloidea</taxon>
        <taxon>Mytilidae</taxon>
        <taxon>Mytilinae</taxon>
        <taxon>Mytilus</taxon>
    </lineage>
</organism>
<dbReference type="PROSITE" id="PS50994">
    <property type="entry name" value="INTEGRASE"/>
    <property type="match status" value="1"/>
</dbReference>
<feature type="region of interest" description="Disordered" evidence="1">
    <location>
        <begin position="604"/>
        <end position="633"/>
    </location>
</feature>
<reference evidence="4 5" key="1">
    <citation type="submission" date="2020-06" db="EMBL/GenBank/DDBJ databases">
        <authorList>
            <person name="Li R."/>
            <person name="Bekaert M."/>
        </authorList>
    </citation>
    <scope>NUCLEOTIDE SEQUENCE [LARGE SCALE GENOMIC DNA]</scope>
    <source>
        <strain evidence="5">wild</strain>
    </source>
</reference>
<keyword evidence="5" id="KW-1185">Reference proteome</keyword>
<dbReference type="SUPFAM" id="SSF54001">
    <property type="entry name" value="Cysteine proteinases"/>
    <property type="match status" value="1"/>
</dbReference>
<dbReference type="GO" id="GO:0015074">
    <property type="term" value="P:DNA integration"/>
    <property type="evidence" value="ECO:0007669"/>
    <property type="project" value="InterPro"/>
</dbReference>
<name>A0A6J8CCN0_MYTCO</name>
<dbReference type="GO" id="GO:0003676">
    <property type="term" value="F:nucleic acid binding"/>
    <property type="evidence" value="ECO:0007669"/>
    <property type="project" value="InterPro"/>
</dbReference>
<evidence type="ECO:0008006" key="6">
    <source>
        <dbReference type="Google" id="ProtNLM"/>
    </source>
</evidence>
<dbReference type="PANTHER" id="PTHR12419">
    <property type="entry name" value="OTU DOMAIN CONTAINING PROTEIN"/>
    <property type="match status" value="1"/>
</dbReference>
<dbReference type="OrthoDB" id="6059359at2759"/>
<dbReference type="GO" id="GO:0004843">
    <property type="term" value="F:cysteine-type deubiquitinase activity"/>
    <property type="evidence" value="ECO:0007669"/>
    <property type="project" value="TreeGrafter"/>
</dbReference>
<evidence type="ECO:0000313" key="4">
    <source>
        <dbReference type="EMBL" id="CAC5394213.1"/>
    </source>
</evidence>
<accession>A0A6J8CCN0</accession>
<evidence type="ECO:0000259" key="2">
    <source>
        <dbReference type="PROSITE" id="PS50802"/>
    </source>
</evidence>
<dbReference type="InterPro" id="IPR001584">
    <property type="entry name" value="Integrase_cat-core"/>
</dbReference>
<feature type="domain" description="Integrase catalytic" evidence="3">
    <location>
        <begin position="119"/>
        <end position="203"/>
    </location>
</feature>
<protein>
    <recommendedName>
        <fullName evidence="6">OTU domain-containing protein</fullName>
    </recommendedName>
</protein>
<dbReference type="InterPro" id="IPR012337">
    <property type="entry name" value="RNaseH-like_sf"/>
</dbReference>
<dbReference type="InterPro" id="IPR036397">
    <property type="entry name" value="RNaseH_sf"/>
</dbReference>
<evidence type="ECO:0000256" key="1">
    <source>
        <dbReference type="SAM" id="MobiDB-lite"/>
    </source>
</evidence>
<dbReference type="PROSITE" id="PS50802">
    <property type="entry name" value="OTU"/>
    <property type="match status" value="1"/>
</dbReference>
<dbReference type="InterPro" id="IPR038765">
    <property type="entry name" value="Papain-like_cys_pep_sf"/>
</dbReference>